<dbReference type="InterPro" id="IPR047878">
    <property type="entry name" value="UBL7_UBA"/>
</dbReference>
<dbReference type="InterPro" id="IPR000626">
    <property type="entry name" value="Ubiquitin-like_dom"/>
</dbReference>
<evidence type="ECO:0000259" key="2">
    <source>
        <dbReference type="PROSITE" id="PS50030"/>
    </source>
</evidence>
<dbReference type="Gene3D" id="1.10.8.10">
    <property type="entry name" value="DNA helicase RuvA subunit, C-terminal domain"/>
    <property type="match status" value="1"/>
</dbReference>
<proteinExistence type="predicted"/>
<dbReference type="CDD" id="cd17039">
    <property type="entry name" value="Ubl_ubiquitin_like"/>
    <property type="match status" value="1"/>
</dbReference>
<dbReference type="InterPro" id="IPR029071">
    <property type="entry name" value="Ubiquitin-like_domsf"/>
</dbReference>
<dbReference type="InterPro" id="IPR009060">
    <property type="entry name" value="UBA-like_sf"/>
</dbReference>
<dbReference type="InterPro" id="IPR015940">
    <property type="entry name" value="UBA"/>
</dbReference>
<dbReference type="CDD" id="cd14326">
    <property type="entry name" value="UBA_UBL7"/>
    <property type="match status" value="1"/>
</dbReference>
<feature type="domain" description="UBA" evidence="2">
    <location>
        <begin position="286"/>
        <end position="327"/>
    </location>
</feature>
<organism evidence="4">
    <name type="scientific">Octopus bimaculoides</name>
    <name type="common">California two-spotted octopus</name>
    <dbReference type="NCBI Taxonomy" id="37653"/>
    <lineage>
        <taxon>Eukaryota</taxon>
        <taxon>Metazoa</taxon>
        <taxon>Spiralia</taxon>
        <taxon>Lophotrochozoa</taxon>
        <taxon>Mollusca</taxon>
        <taxon>Cephalopoda</taxon>
        <taxon>Coleoidea</taxon>
        <taxon>Octopodiformes</taxon>
        <taxon>Octopoda</taxon>
        <taxon>Incirrata</taxon>
        <taxon>Octopodidae</taxon>
        <taxon>Octopus</taxon>
    </lineage>
</organism>
<dbReference type="PROSITE" id="PS50030">
    <property type="entry name" value="UBA"/>
    <property type="match status" value="1"/>
</dbReference>
<dbReference type="Pfam" id="PF00240">
    <property type="entry name" value="ubiquitin"/>
    <property type="match status" value="1"/>
</dbReference>
<dbReference type="SUPFAM" id="SSF46934">
    <property type="entry name" value="UBA-like"/>
    <property type="match status" value="1"/>
</dbReference>
<evidence type="ECO:0008006" key="5">
    <source>
        <dbReference type="Google" id="ProtNLM"/>
    </source>
</evidence>
<dbReference type="PROSITE" id="PS50053">
    <property type="entry name" value="UBIQUITIN_2"/>
    <property type="match status" value="1"/>
</dbReference>
<sequence length="333" mass="35967">MATINVRCLFDQNRFQLESIDLNSMVNEFINRISENVTLSDKEIELVYCGNCLQRTKTLESYGVKNGSMVYAVKKNVKEPVDSGKPNETEIAKVLTAFRMAIFNPSYRTTVENMLMDSDAVENLILTTPGLANDTTVLIMFQDLKLLLQLHKTKQIRQIIDEHPAFYHVAQLIAATVNEQGAKAGESFLSSAAYSLDQMSDDEESASPLHTQEQSPLQLDGSSIQGITASQLAAALAAASVPAGFSDPSTSGARMSDAASTSDSIGASPPISSDFFQQAMVHAQYVATQTQLQQLRDMGITDEGLALHALQEAGGDIQAALEYIFGDIGGGSL</sequence>
<dbReference type="KEGG" id="obi:106879586"/>
<dbReference type="GO" id="GO:0005829">
    <property type="term" value="C:cytosol"/>
    <property type="evidence" value="ECO:0007669"/>
    <property type="project" value="TreeGrafter"/>
</dbReference>
<dbReference type="SUPFAM" id="SSF54236">
    <property type="entry name" value="Ubiquitin-like"/>
    <property type="match status" value="1"/>
</dbReference>
<dbReference type="Gene3D" id="3.10.20.90">
    <property type="entry name" value="Phosphatidylinositol 3-kinase Catalytic Subunit, Chain A, domain 1"/>
    <property type="match status" value="1"/>
</dbReference>
<evidence type="ECO:0000259" key="3">
    <source>
        <dbReference type="PROSITE" id="PS50053"/>
    </source>
</evidence>
<protein>
    <recommendedName>
        <fullName evidence="5">UBA domain-containing protein</fullName>
    </recommendedName>
</protein>
<feature type="compositionally biased region" description="Polar residues" evidence="1">
    <location>
        <begin position="208"/>
        <end position="218"/>
    </location>
</feature>
<dbReference type="EMBL" id="KQ424302">
    <property type="protein sequence ID" value="KOF71211.1"/>
    <property type="molecule type" value="Genomic_DNA"/>
</dbReference>
<reference evidence="4" key="1">
    <citation type="submission" date="2015-07" db="EMBL/GenBank/DDBJ databases">
        <title>MeaNS - Measles Nucleotide Surveillance Program.</title>
        <authorList>
            <person name="Tran T."/>
            <person name="Druce J."/>
        </authorList>
    </citation>
    <scope>NUCLEOTIDE SEQUENCE</scope>
    <source>
        <strain evidence="4">UCB-OBI-ISO-001</strain>
        <tissue evidence="4">Gonad</tissue>
    </source>
</reference>
<dbReference type="STRING" id="37653.A0A0L8G2H7"/>
<dbReference type="AlphaFoldDB" id="A0A0L8G2H7"/>
<dbReference type="SMART" id="SM00165">
    <property type="entry name" value="UBA"/>
    <property type="match status" value="1"/>
</dbReference>
<dbReference type="PANTHER" id="PTHR10677:SF25">
    <property type="entry name" value="UBIQUITIN-LIKE PROTEIN 7"/>
    <property type="match status" value="1"/>
</dbReference>
<dbReference type="InterPro" id="IPR015496">
    <property type="entry name" value="Ubiquilin"/>
</dbReference>
<dbReference type="GO" id="GO:0006511">
    <property type="term" value="P:ubiquitin-dependent protein catabolic process"/>
    <property type="evidence" value="ECO:0007669"/>
    <property type="project" value="TreeGrafter"/>
</dbReference>
<accession>A0A0L8G2H7</accession>
<dbReference type="PANTHER" id="PTHR10677">
    <property type="entry name" value="UBIQUILIN"/>
    <property type="match status" value="1"/>
</dbReference>
<evidence type="ECO:0000256" key="1">
    <source>
        <dbReference type="SAM" id="MobiDB-lite"/>
    </source>
</evidence>
<feature type="domain" description="Ubiquitin-like" evidence="3">
    <location>
        <begin position="2"/>
        <end position="79"/>
    </location>
</feature>
<feature type="region of interest" description="Disordered" evidence="1">
    <location>
        <begin position="247"/>
        <end position="266"/>
    </location>
</feature>
<evidence type="ECO:0000313" key="4">
    <source>
        <dbReference type="EMBL" id="KOF71211.1"/>
    </source>
</evidence>
<name>A0A0L8G2H7_OCTBM</name>
<dbReference type="OrthoDB" id="10016665at2759"/>
<gene>
    <name evidence="4" type="ORF">OCBIM_22001414mg</name>
</gene>
<dbReference type="GO" id="GO:0031593">
    <property type="term" value="F:polyubiquitin modification-dependent protein binding"/>
    <property type="evidence" value="ECO:0007669"/>
    <property type="project" value="TreeGrafter"/>
</dbReference>
<feature type="region of interest" description="Disordered" evidence="1">
    <location>
        <begin position="199"/>
        <end position="218"/>
    </location>
</feature>
<dbReference type="OMA" id="HAINLLM"/>